<protein>
    <submittedName>
        <fullName evidence="1">Uncharacterized protein</fullName>
    </submittedName>
</protein>
<evidence type="ECO:0000313" key="1">
    <source>
        <dbReference type="EMBL" id="KAH7149125.1"/>
    </source>
</evidence>
<sequence>MLRLLIWSTTLKSMIKPPFLRLAVSSPSPTTLTCLFATSQSRSLRATARPPLMCPRLLPPTTTLPIPASALSSRASLVGLVLVSTTMPLGGLDPQRNGNRRVWRAVGLDATMVSRRLSTNAVKDTSGAAESGGKSDAI</sequence>
<gene>
    <name evidence="1" type="ORF">B0J13DRAFT_674342</name>
</gene>
<proteinExistence type="predicted"/>
<reference evidence="1" key="1">
    <citation type="journal article" date="2021" name="Nat. Commun.">
        <title>Genetic determinants of endophytism in the Arabidopsis root mycobiome.</title>
        <authorList>
            <person name="Mesny F."/>
            <person name="Miyauchi S."/>
            <person name="Thiergart T."/>
            <person name="Pickel B."/>
            <person name="Atanasova L."/>
            <person name="Karlsson M."/>
            <person name="Huettel B."/>
            <person name="Barry K.W."/>
            <person name="Haridas S."/>
            <person name="Chen C."/>
            <person name="Bauer D."/>
            <person name="Andreopoulos W."/>
            <person name="Pangilinan J."/>
            <person name="LaButti K."/>
            <person name="Riley R."/>
            <person name="Lipzen A."/>
            <person name="Clum A."/>
            <person name="Drula E."/>
            <person name="Henrissat B."/>
            <person name="Kohler A."/>
            <person name="Grigoriev I.V."/>
            <person name="Martin F.M."/>
            <person name="Hacquard S."/>
        </authorList>
    </citation>
    <scope>NUCLEOTIDE SEQUENCE</scope>
    <source>
        <strain evidence="1">MPI-CAGE-AT-0021</strain>
    </source>
</reference>
<dbReference type="Proteomes" id="UP000717696">
    <property type="component" value="Unassembled WGS sequence"/>
</dbReference>
<evidence type="ECO:0000313" key="2">
    <source>
        <dbReference type="Proteomes" id="UP000717696"/>
    </source>
</evidence>
<accession>A0A9P9EWH1</accession>
<dbReference type="EMBL" id="JAGMUU010000007">
    <property type="protein sequence ID" value="KAH7149125.1"/>
    <property type="molecule type" value="Genomic_DNA"/>
</dbReference>
<dbReference type="AlphaFoldDB" id="A0A9P9EWH1"/>
<comment type="caution">
    <text evidence="1">The sequence shown here is derived from an EMBL/GenBank/DDBJ whole genome shotgun (WGS) entry which is preliminary data.</text>
</comment>
<name>A0A9P9EWH1_9HYPO</name>
<organism evidence="1 2">
    <name type="scientific">Dactylonectria estremocensis</name>
    <dbReference type="NCBI Taxonomy" id="1079267"/>
    <lineage>
        <taxon>Eukaryota</taxon>
        <taxon>Fungi</taxon>
        <taxon>Dikarya</taxon>
        <taxon>Ascomycota</taxon>
        <taxon>Pezizomycotina</taxon>
        <taxon>Sordariomycetes</taxon>
        <taxon>Hypocreomycetidae</taxon>
        <taxon>Hypocreales</taxon>
        <taxon>Nectriaceae</taxon>
        <taxon>Dactylonectria</taxon>
    </lineage>
</organism>
<keyword evidence="2" id="KW-1185">Reference proteome</keyword>